<evidence type="ECO:0000313" key="3">
    <source>
        <dbReference type="EMBL" id="RCS24641.1"/>
    </source>
</evidence>
<dbReference type="Pfam" id="PF09361">
    <property type="entry name" value="Phasin_2"/>
    <property type="match status" value="1"/>
</dbReference>
<feature type="domain" description="Phasin" evidence="2">
    <location>
        <begin position="65"/>
        <end position="161"/>
    </location>
</feature>
<dbReference type="InterPro" id="IPR018968">
    <property type="entry name" value="Phasin"/>
</dbReference>
<feature type="region of interest" description="Disordered" evidence="1">
    <location>
        <begin position="1"/>
        <end position="22"/>
    </location>
</feature>
<evidence type="ECO:0000256" key="1">
    <source>
        <dbReference type="SAM" id="MobiDB-lite"/>
    </source>
</evidence>
<sequence length="172" mass="18974">MLYERPQVRKLPRKSTGNIKGFPVSKKPEADIFAFPGFDANAVTDRVREFTEESVAQSKEAYSRFREQAEAAQKTMETTFETAQSNGAELSLKTISALRTNTEAGFSHLEALLGVKTFADGIELQSTFLRRQTELAVEQAKEFQSAAMKAFEAMTKPVKSAVEKAAKDAKAA</sequence>
<dbReference type="EMBL" id="QOZG01000002">
    <property type="protein sequence ID" value="RCS24641.1"/>
    <property type="molecule type" value="Genomic_DNA"/>
</dbReference>
<proteinExistence type="predicted"/>
<comment type="caution">
    <text evidence="3">The sequence shown here is derived from an EMBL/GenBank/DDBJ whole genome shotgun (WGS) entry which is preliminary data.</text>
</comment>
<gene>
    <name evidence="3" type="ORF">DUT91_03890</name>
</gene>
<accession>A0A368K5Y6</accession>
<evidence type="ECO:0000259" key="2">
    <source>
        <dbReference type="Pfam" id="PF09361"/>
    </source>
</evidence>
<dbReference type="NCBIfam" id="TIGR01985">
    <property type="entry name" value="phasin_2"/>
    <property type="match status" value="1"/>
</dbReference>
<dbReference type="OrthoDB" id="8479257at2"/>
<protein>
    <submittedName>
        <fullName evidence="3">Phasin</fullName>
    </submittedName>
</protein>
<dbReference type="Proteomes" id="UP000253420">
    <property type="component" value="Unassembled WGS sequence"/>
</dbReference>
<name>A0A368K5Y6_9HYPH</name>
<reference evidence="3 4" key="1">
    <citation type="submission" date="2018-07" db="EMBL/GenBank/DDBJ databases">
        <title>The draft genome of Phyllobacterium salinisoli.</title>
        <authorList>
            <person name="Liu L."/>
            <person name="Li L."/>
            <person name="Zhang X."/>
            <person name="Liang L."/>
        </authorList>
    </citation>
    <scope>NUCLEOTIDE SEQUENCE [LARGE SCALE GENOMIC DNA]</scope>
    <source>
        <strain evidence="3 4">LLAN61</strain>
    </source>
</reference>
<dbReference type="InterPro" id="IPR010234">
    <property type="entry name" value="Phasin_subfam-2"/>
</dbReference>
<evidence type="ECO:0000313" key="4">
    <source>
        <dbReference type="Proteomes" id="UP000253420"/>
    </source>
</evidence>
<dbReference type="AlphaFoldDB" id="A0A368K5Y6"/>
<organism evidence="3 4">
    <name type="scientific">Phyllobacterium salinisoli</name>
    <dbReference type="NCBI Taxonomy" id="1899321"/>
    <lineage>
        <taxon>Bacteria</taxon>
        <taxon>Pseudomonadati</taxon>
        <taxon>Pseudomonadota</taxon>
        <taxon>Alphaproteobacteria</taxon>
        <taxon>Hyphomicrobiales</taxon>
        <taxon>Phyllobacteriaceae</taxon>
        <taxon>Phyllobacterium</taxon>
    </lineage>
</organism>
<keyword evidence="4" id="KW-1185">Reference proteome</keyword>